<dbReference type="InterPro" id="IPR024922">
    <property type="entry name" value="Rubredoxin"/>
</dbReference>
<proteinExistence type="inferred from homology"/>
<dbReference type="AlphaFoldDB" id="A0A1M6LEQ5"/>
<evidence type="ECO:0000313" key="9">
    <source>
        <dbReference type="EMBL" id="SHJ69565.1"/>
    </source>
</evidence>
<evidence type="ECO:0000256" key="7">
    <source>
        <dbReference type="PIRSR" id="PIRSR000071-1"/>
    </source>
</evidence>
<dbReference type="Proteomes" id="UP000184171">
    <property type="component" value="Unassembled WGS sequence"/>
</dbReference>
<comment type="similarity">
    <text evidence="1 6">Belongs to the rubredoxin family.</text>
</comment>
<dbReference type="InterPro" id="IPR050526">
    <property type="entry name" value="Rubredoxin_ET"/>
</dbReference>
<evidence type="ECO:0000259" key="8">
    <source>
        <dbReference type="PROSITE" id="PS50903"/>
    </source>
</evidence>
<evidence type="ECO:0000256" key="3">
    <source>
        <dbReference type="ARBA" id="ARBA00022723"/>
    </source>
</evidence>
<keyword evidence="4 6" id="KW-0249">Electron transport</keyword>
<evidence type="ECO:0000256" key="6">
    <source>
        <dbReference type="PIRNR" id="PIRNR000071"/>
    </source>
</evidence>
<keyword evidence="10" id="KW-1185">Reference proteome</keyword>
<dbReference type="OrthoDB" id="9802447at2"/>
<organism evidence="9 10">
    <name type="scientific">Malonomonas rubra DSM 5091</name>
    <dbReference type="NCBI Taxonomy" id="1122189"/>
    <lineage>
        <taxon>Bacteria</taxon>
        <taxon>Pseudomonadati</taxon>
        <taxon>Thermodesulfobacteriota</taxon>
        <taxon>Desulfuromonadia</taxon>
        <taxon>Desulfuromonadales</taxon>
        <taxon>Geopsychrobacteraceae</taxon>
        <taxon>Malonomonas</taxon>
    </lineage>
</organism>
<dbReference type="Pfam" id="PF00301">
    <property type="entry name" value="Rubredoxin"/>
    <property type="match status" value="1"/>
</dbReference>
<dbReference type="PRINTS" id="PR00163">
    <property type="entry name" value="RUBREDOXIN"/>
</dbReference>
<feature type="binding site" evidence="7">
    <location>
        <position position="41"/>
    </location>
    <ligand>
        <name>Fe cation</name>
        <dbReference type="ChEBI" id="CHEBI:24875"/>
    </ligand>
</feature>
<dbReference type="CDD" id="cd00730">
    <property type="entry name" value="rubredoxin"/>
    <property type="match status" value="1"/>
</dbReference>
<dbReference type="PROSITE" id="PS50903">
    <property type="entry name" value="RUBREDOXIN_LIKE"/>
    <property type="match status" value="1"/>
</dbReference>
<feature type="binding site" evidence="7">
    <location>
        <position position="38"/>
    </location>
    <ligand>
        <name>Fe cation</name>
        <dbReference type="ChEBI" id="CHEBI:24875"/>
    </ligand>
</feature>
<feature type="domain" description="Rubredoxin-like" evidence="8">
    <location>
        <begin position="2"/>
        <end position="51"/>
    </location>
</feature>
<dbReference type="PIRSF" id="PIRSF000071">
    <property type="entry name" value="Rubredoxin"/>
    <property type="match status" value="1"/>
</dbReference>
<evidence type="ECO:0000256" key="2">
    <source>
        <dbReference type="ARBA" id="ARBA00022448"/>
    </source>
</evidence>
<gene>
    <name evidence="9" type="ORF">SAMN02745165_02949</name>
</gene>
<reference evidence="9 10" key="1">
    <citation type="submission" date="2016-11" db="EMBL/GenBank/DDBJ databases">
        <authorList>
            <person name="Jaros S."/>
            <person name="Januszkiewicz K."/>
            <person name="Wedrychowicz H."/>
        </authorList>
    </citation>
    <scope>NUCLEOTIDE SEQUENCE [LARGE SCALE GENOMIC DNA]</scope>
    <source>
        <strain evidence="9 10">DSM 5091</strain>
    </source>
</reference>
<feature type="binding site" evidence="7">
    <location>
        <position position="8"/>
    </location>
    <ligand>
        <name>Fe cation</name>
        <dbReference type="ChEBI" id="CHEBI:24875"/>
    </ligand>
</feature>
<dbReference type="STRING" id="1122189.SAMN02745165_02949"/>
<dbReference type="GO" id="GO:0043448">
    <property type="term" value="P:alkane catabolic process"/>
    <property type="evidence" value="ECO:0007669"/>
    <property type="project" value="TreeGrafter"/>
</dbReference>
<accession>A0A1M6LEQ5</accession>
<keyword evidence="5 6" id="KW-0408">Iron</keyword>
<keyword evidence="2 6" id="KW-0813">Transport</keyword>
<protein>
    <recommendedName>
        <fullName evidence="6">Rubredoxin</fullName>
    </recommendedName>
</protein>
<feature type="binding site" evidence="7">
    <location>
        <position position="5"/>
    </location>
    <ligand>
        <name>Fe cation</name>
        <dbReference type="ChEBI" id="CHEBI:24875"/>
    </ligand>
</feature>
<dbReference type="InterPro" id="IPR024934">
    <property type="entry name" value="Rubredoxin-like_dom"/>
</dbReference>
<dbReference type="FunFam" id="2.20.28.10:FF:000001">
    <property type="entry name" value="Rubredoxin"/>
    <property type="match status" value="1"/>
</dbReference>
<evidence type="ECO:0000256" key="4">
    <source>
        <dbReference type="ARBA" id="ARBA00022982"/>
    </source>
</evidence>
<dbReference type="InterPro" id="IPR024935">
    <property type="entry name" value="Rubredoxin_dom"/>
</dbReference>
<dbReference type="GO" id="GO:0009055">
    <property type="term" value="F:electron transfer activity"/>
    <property type="evidence" value="ECO:0007669"/>
    <property type="project" value="InterPro"/>
</dbReference>
<sequence>MRYICTCCGYTYDPAKGDEMNQVAPGVEFDDLPDSWVCPLCYATKDQFDPLD</sequence>
<name>A0A1M6LEQ5_MALRU</name>
<keyword evidence="3 6" id="KW-0479">Metal-binding</keyword>
<comment type="cofactor">
    <cofactor evidence="6 7">
        <name>Fe(3+)</name>
        <dbReference type="ChEBI" id="CHEBI:29034"/>
    </cofactor>
    <text evidence="6 7">Binds 1 Fe(3+) ion per subunit.</text>
</comment>
<evidence type="ECO:0000313" key="10">
    <source>
        <dbReference type="Proteomes" id="UP000184171"/>
    </source>
</evidence>
<dbReference type="PANTHER" id="PTHR47627:SF1">
    <property type="entry name" value="RUBREDOXIN-1-RELATED"/>
    <property type="match status" value="1"/>
</dbReference>
<dbReference type="SUPFAM" id="SSF57802">
    <property type="entry name" value="Rubredoxin-like"/>
    <property type="match status" value="1"/>
</dbReference>
<evidence type="ECO:0000256" key="1">
    <source>
        <dbReference type="ARBA" id="ARBA00005337"/>
    </source>
</evidence>
<dbReference type="Gene3D" id="2.20.28.10">
    <property type="match status" value="1"/>
</dbReference>
<dbReference type="PANTHER" id="PTHR47627">
    <property type="entry name" value="RUBREDOXIN"/>
    <property type="match status" value="1"/>
</dbReference>
<dbReference type="GO" id="GO:0005506">
    <property type="term" value="F:iron ion binding"/>
    <property type="evidence" value="ECO:0007669"/>
    <property type="project" value="InterPro"/>
</dbReference>
<evidence type="ECO:0000256" key="5">
    <source>
        <dbReference type="ARBA" id="ARBA00023004"/>
    </source>
</evidence>
<dbReference type="RefSeq" id="WP_072909507.1">
    <property type="nucleotide sequence ID" value="NZ_FQZT01000013.1"/>
</dbReference>
<dbReference type="EMBL" id="FQZT01000013">
    <property type="protein sequence ID" value="SHJ69565.1"/>
    <property type="molecule type" value="Genomic_DNA"/>
</dbReference>